<reference evidence="8" key="1">
    <citation type="submission" date="2016-04" db="UniProtKB">
        <authorList>
            <consortium name="WormBaseParasite"/>
        </authorList>
    </citation>
    <scope>IDENTIFICATION</scope>
</reference>
<dbReference type="WBParaSite" id="NBR_0001218801-mRNA-1">
    <property type="protein sequence ID" value="NBR_0001218801-mRNA-1"/>
    <property type="gene ID" value="NBR_0001218801"/>
</dbReference>
<keyword evidence="2 4" id="KW-0575">Peroxidase</keyword>
<dbReference type="PROSITE" id="PS51352">
    <property type="entry name" value="THIOREDOXIN_2"/>
    <property type="match status" value="1"/>
</dbReference>
<sequence>CDDADAISAHKTIYDFSVKGADGKPVSLSKYKGQVVIVVNVASQCGFTDNHYTELKELQDKYYSDGLRVAAFPCNQFGSQEPGSEAEIIKFVRKQYDYEPDLYAKVNVNGEDADQFWEFLKKEQGGTIIDAIKWNFTKFLIDRKGYVIKRFAPTTSPRYMTADIERLGLVVMVVNVASQCGFTKTNYTEFKVLLDTYHSKGLRIAAFPCNQFKAQEPACEIEIVKNVKEKYGCEPDIYGKINVNGEDADPFWVFLKKEQGGFLTDAIKWNFTKFLVNRRGEVVKR</sequence>
<keyword evidence="7" id="KW-1185">Reference proteome</keyword>
<gene>
    <name evidence="6" type="ORF">NBR_LOCUS12189</name>
</gene>
<protein>
    <recommendedName>
        <fullName evidence="4">Glutathione peroxidase</fullName>
    </recommendedName>
</protein>
<dbReference type="SUPFAM" id="SSF52833">
    <property type="entry name" value="Thioredoxin-like"/>
    <property type="match status" value="2"/>
</dbReference>
<dbReference type="PROSITE" id="PS00460">
    <property type="entry name" value="GLUTATHIONE_PEROXID_1"/>
    <property type="match status" value="1"/>
</dbReference>
<evidence type="ECO:0000256" key="4">
    <source>
        <dbReference type="RuleBase" id="RU000499"/>
    </source>
</evidence>
<dbReference type="OMA" id="TFKFEPD"/>
<feature type="domain" description="Thioredoxin" evidence="5">
    <location>
        <begin position="7"/>
        <end position="169"/>
    </location>
</feature>
<organism evidence="8">
    <name type="scientific">Nippostrongylus brasiliensis</name>
    <name type="common">Rat hookworm</name>
    <dbReference type="NCBI Taxonomy" id="27835"/>
    <lineage>
        <taxon>Eukaryota</taxon>
        <taxon>Metazoa</taxon>
        <taxon>Ecdysozoa</taxon>
        <taxon>Nematoda</taxon>
        <taxon>Chromadorea</taxon>
        <taxon>Rhabditida</taxon>
        <taxon>Rhabditina</taxon>
        <taxon>Rhabditomorpha</taxon>
        <taxon>Strongyloidea</taxon>
        <taxon>Heligmosomidae</taxon>
        <taxon>Nippostrongylus</taxon>
    </lineage>
</organism>
<dbReference type="InterPro" id="IPR029759">
    <property type="entry name" value="GPX_AS"/>
</dbReference>
<dbReference type="PRINTS" id="PR01011">
    <property type="entry name" value="GLUTPROXDASE"/>
</dbReference>
<dbReference type="FunFam" id="3.40.30.10:FF:000025">
    <property type="entry name" value="Glutathione peroxidase"/>
    <property type="match status" value="1"/>
</dbReference>
<dbReference type="AlphaFoldDB" id="A0A0N4Y7P3"/>
<dbReference type="InterPro" id="IPR013766">
    <property type="entry name" value="Thioredoxin_domain"/>
</dbReference>
<name>A0A0N4Y7P3_NIPBR</name>
<evidence type="ECO:0000256" key="2">
    <source>
        <dbReference type="ARBA" id="ARBA00022559"/>
    </source>
</evidence>
<dbReference type="Proteomes" id="UP000271162">
    <property type="component" value="Unassembled WGS sequence"/>
</dbReference>
<reference evidence="6 7" key="2">
    <citation type="submission" date="2018-11" db="EMBL/GenBank/DDBJ databases">
        <authorList>
            <consortium name="Pathogen Informatics"/>
        </authorList>
    </citation>
    <scope>NUCLEOTIDE SEQUENCE [LARGE SCALE GENOMIC DNA]</scope>
</reference>
<dbReference type="PANTHER" id="PTHR11592">
    <property type="entry name" value="GLUTATHIONE PEROXIDASE"/>
    <property type="match status" value="1"/>
</dbReference>
<evidence type="ECO:0000256" key="3">
    <source>
        <dbReference type="ARBA" id="ARBA00023002"/>
    </source>
</evidence>
<comment type="similarity">
    <text evidence="1 4">Belongs to the glutathione peroxidase family.</text>
</comment>
<dbReference type="InterPro" id="IPR036249">
    <property type="entry name" value="Thioredoxin-like_sf"/>
</dbReference>
<dbReference type="Gene3D" id="3.40.30.10">
    <property type="entry name" value="Glutaredoxin"/>
    <property type="match status" value="2"/>
</dbReference>
<dbReference type="GO" id="GO:0004601">
    <property type="term" value="F:peroxidase activity"/>
    <property type="evidence" value="ECO:0007669"/>
    <property type="project" value="UniProtKB-KW"/>
</dbReference>
<dbReference type="CDD" id="cd00340">
    <property type="entry name" value="GSH_Peroxidase"/>
    <property type="match status" value="2"/>
</dbReference>
<dbReference type="PANTHER" id="PTHR11592:SF134">
    <property type="entry name" value="PHOSPHOLIPID HYDROPEROXIDE GLUTATHIONE PEROXIDASE"/>
    <property type="match status" value="1"/>
</dbReference>
<dbReference type="STRING" id="27835.A0A0N4Y7P3"/>
<dbReference type="InterPro" id="IPR000889">
    <property type="entry name" value="Glutathione_peroxidase"/>
</dbReference>
<evidence type="ECO:0000313" key="7">
    <source>
        <dbReference type="Proteomes" id="UP000271162"/>
    </source>
</evidence>
<evidence type="ECO:0000259" key="5">
    <source>
        <dbReference type="PROSITE" id="PS51352"/>
    </source>
</evidence>
<dbReference type="PROSITE" id="PS51355">
    <property type="entry name" value="GLUTATHIONE_PEROXID_3"/>
    <property type="match status" value="2"/>
</dbReference>
<evidence type="ECO:0000313" key="8">
    <source>
        <dbReference type="WBParaSite" id="NBR_0001218801-mRNA-1"/>
    </source>
</evidence>
<dbReference type="Pfam" id="PF00255">
    <property type="entry name" value="GSHPx"/>
    <property type="match status" value="2"/>
</dbReference>
<evidence type="ECO:0000313" key="6">
    <source>
        <dbReference type="EMBL" id="VDL75778.1"/>
    </source>
</evidence>
<proteinExistence type="inferred from homology"/>
<keyword evidence="3 4" id="KW-0560">Oxidoreductase</keyword>
<accession>A0A0N4Y7P3</accession>
<dbReference type="GO" id="GO:0006979">
    <property type="term" value="P:response to oxidative stress"/>
    <property type="evidence" value="ECO:0007669"/>
    <property type="project" value="InterPro"/>
</dbReference>
<evidence type="ECO:0000256" key="1">
    <source>
        <dbReference type="ARBA" id="ARBA00006926"/>
    </source>
</evidence>
<dbReference type="EMBL" id="UYSL01020692">
    <property type="protein sequence ID" value="VDL75778.1"/>
    <property type="molecule type" value="Genomic_DNA"/>
</dbReference>